<evidence type="ECO:0000256" key="1">
    <source>
        <dbReference type="SAM" id="Phobius"/>
    </source>
</evidence>
<dbReference type="PANTHER" id="PTHR30373:SF2">
    <property type="entry name" value="UPF0603 PROTEIN YGCG"/>
    <property type="match status" value="1"/>
</dbReference>
<gene>
    <name evidence="4" type="ORF">A3E32_02475</name>
</gene>
<reference evidence="4 5" key="1">
    <citation type="journal article" date="2016" name="Nat. Commun.">
        <title>Thousands of microbial genomes shed light on interconnected biogeochemical processes in an aquifer system.</title>
        <authorList>
            <person name="Anantharaman K."/>
            <person name="Brown C.T."/>
            <person name="Hug L.A."/>
            <person name="Sharon I."/>
            <person name="Castelle C.J."/>
            <person name="Probst A.J."/>
            <person name="Thomas B.C."/>
            <person name="Singh A."/>
            <person name="Wilkins M.J."/>
            <person name="Karaoz U."/>
            <person name="Brodie E.L."/>
            <person name="Williams K.H."/>
            <person name="Hubbard S.S."/>
            <person name="Banfield J.F."/>
        </authorList>
    </citation>
    <scope>NUCLEOTIDE SEQUENCE [LARGE SCALE GENOMIC DNA]</scope>
</reference>
<keyword evidence="2" id="KW-0732">Signal</keyword>
<evidence type="ECO:0000313" key="5">
    <source>
        <dbReference type="Proteomes" id="UP000178530"/>
    </source>
</evidence>
<comment type="caution">
    <text evidence="4">The sequence shown here is derived from an EMBL/GenBank/DDBJ whole genome shotgun (WGS) entry which is preliminary data.</text>
</comment>
<dbReference type="Pfam" id="PF04536">
    <property type="entry name" value="TPM_phosphatase"/>
    <property type="match status" value="1"/>
</dbReference>
<feature type="transmembrane region" description="Helical" evidence="1">
    <location>
        <begin position="220"/>
        <end position="240"/>
    </location>
</feature>
<dbReference type="AlphaFoldDB" id="A0A1G2TPP1"/>
<keyword evidence="1" id="KW-0812">Transmembrane</keyword>
<keyword evidence="1" id="KW-0472">Membrane</keyword>
<feature type="chain" id="PRO_5009584583" description="TPM domain-containing protein" evidence="2">
    <location>
        <begin position="18"/>
        <end position="288"/>
    </location>
</feature>
<sequence>MKKFLTLFLLLPTLVLAFTVPAKPNAFVQDYAKMLSVEQVSLLETKLRAFEKQTTNEISVVTIFSLDGDTIENVAQEVFTKWGIGKIDKNNGVLLLISLGDRKTRIHTGYGVEGGLTDIGTSYIQSDIITPTFRAGDYFSGIDGAIDKIIQALGGSDIVPEGYSNFQAPGINFEFILIVGFILLQWFGAILARSKSWWLGGVMGGGLGGLIWYFALVSIIPSIILFIFFVLFGLGFDYLVSNAYQKSKMSGHYPWWIGGGGFDGGRRGGGFGGFGGGFSGGGGSSGRW</sequence>
<proteinExistence type="predicted"/>
<feature type="transmembrane region" description="Helical" evidence="1">
    <location>
        <begin position="173"/>
        <end position="192"/>
    </location>
</feature>
<accession>A0A1G2TPP1</accession>
<organism evidence="4 5">
    <name type="scientific">Candidatus Zambryskibacteria bacterium RIFCSPHIGHO2_12_FULL_38_37</name>
    <dbReference type="NCBI Taxonomy" id="1802751"/>
    <lineage>
        <taxon>Bacteria</taxon>
        <taxon>Candidatus Zambryskiibacteriota</taxon>
    </lineage>
</organism>
<dbReference type="EMBL" id="MHVU01000013">
    <property type="protein sequence ID" value="OHA99286.1"/>
    <property type="molecule type" value="Genomic_DNA"/>
</dbReference>
<dbReference type="Proteomes" id="UP000178530">
    <property type="component" value="Unassembled WGS sequence"/>
</dbReference>
<dbReference type="InterPro" id="IPR007621">
    <property type="entry name" value="TPM_dom"/>
</dbReference>
<feature type="signal peptide" evidence="2">
    <location>
        <begin position="1"/>
        <end position="17"/>
    </location>
</feature>
<keyword evidence="1" id="KW-1133">Transmembrane helix</keyword>
<evidence type="ECO:0000259" key="3">
    <source>
        <dbReference type="Pfam" id="PF04536"/>
    </source>
</evidence>
<feature type="transmembrane region" description="Helical" evidence="1">
    <location>
        <begin position="197"/>
        <end position="214"/>
    </location>
</feature>
<dbReference type="PANTHER" id="PTHR30373">
    <property type="entry name" value="UPF0603 PROTEIN YGCG"/>
    <property type="match status" value="1"/>
</dbReference>
<dbReference type="Gene3D" id="3.10.310.50">
    <property type="match status" value="1"/>
</dbReference>
<evidence type="ECO:0000313" key="4">
    <source>
        <dbReference type="EMBL" id="OHA99286.1"/>
    </source>
</evidence>
<name>A0A1G2TPP1_9BACT</name>
<protein>
    <recommendedName>
        <fullName evidence="3">TPM domain-containing protein</fullName>
    </recommendedName>
</protein>
<feature type="domain" description="TPM" evidence="3">
    <location>
        <begin position="28"/>
        <end position="151"/>
    </location>
</feature>
<evidence type="ECO:0000256" key="2">
    <source>
        <dbReference type="SAM" id="SignalP"/>
    </source>
</evidence>